<dbReference type="RefSeq" id="WP_113844066.1">
    <property type="nucleotide sequence ID" value="NZ_JBCAMO010000262.1"/>
</dbReference>
<accession>A0AB37VQ53</accession>
<dbReference type="Proteomes" id="UP000289562">
    <property type="component" value="Unassembled WGS sequence"/>
</dbReference>
<name>A0AB37VQ53_ENTFC</name>
<dbReference type="Pfam" id="PF13614">
    <property type="entry name" value="AAA_31"/>
    <property type="match status" value="1"/>
</dbReference>
<dbReference type="InterPro" id="IPR027417">
    <property type="entry name" value="P-loop_NTPase"/>
</dbReference>
<dbReference type="SUPFAM" id="SSF52540">
    <property type="entry name" value="P-loop containing nucleoside triphosphate hydrolases"/>
    <property type="match status" value="1"/>
</dbReference>
<evidence type="ECO:0000313" key="2">
    <source>
        <dbReference type="EMBL" id="RXU83073.1"/>
    </source>
</evidence>
<proteinExistence type="predicted"/>
<dbReference type="PANTHER" id="PTHR13696:SF99">
    <property type="entry name" value="COBYRINIC ACID AC-DIAMIDE SYNTHASE"/>
    <property type="match status" value="1"/>
</dbReference>
<feature type="domain" description="AAA" evidence="1">
    <location>
        <begin position="14"/>
        <end position="207"/>
    </location>
</feature>
<dbReference type="InterPro" id="IPR050678">
    <property type="entry name" value="DNA_Partitioning_ATPase"/>
</dbReference>
<dbReference type="Gene3D" id="3.40.50.300">
    <property type="entry name" value="P-loop containing nucleotide triphosphate hydrolases"/>
    <property type="match status" value="1"/>
</dbReference>
<comment type="caution">
    <text evidence="2">The sequence shown here is derived from an EMBL/GenBank/DDBJ whole genome shotgun (WGS) entry which is preliminary data.</text>
</comment>
<dbReference type="PANTHER" id="PTHR13696">
    <property type="entry name" value="P-LOOP CONTAINING NUCLEOSIDE TRIPHOSPHATE HYDROLASE"/>
    <property type="match status" value="1"/>
</dbReference>
<dbReference type="AlphaFoldDB" id="A0AB37VQ53"/>
<organism evidence="2 3">
    <name type="scientific">Enterococcus faecium</name>
    <name type="common">Streptococcus faecium</name>
    <dbReference type="NCBI Taxonomy" id="1352"/>
    <lineage>
        <taxon>Bacteria</taxon>
        <taxon>Bacillati</taxon>
        <taxon>Bacillota</taxon>
        <taxon>Bacilli</taxon>
        <taxon>Lactobacillales</taxon>
        <taxon>Enterococcaceae</taxon>
        <taxon>Enterococcus</taxon>
    </lineage>
</organism>
<dbReference type="EMBL" id="PJVH01000086">
    <property type="protein sequence ID" value="RXU83073.1"/>
    <property type="molecule type" value="Genomic_DNA"/>
</dbReference>
<protein>
    <submittedName>
        <fullName evidence="2">ATPase</fullName>
    </submittedName>
</protein>
<dbReference type="InterPro" id="IPR025669">
    <property type="entry name" value="AAA_dom"/>
</dbReference>
<dbReference type="CDD" id="cd02042">
    <property type="entry name" value="ParAB_family"/>
    <property type="match status" value="1"/>
</dbReference>
<evidence type="ECO:0000313" key="3">
    <source>
        <dbReference type="Proteomes" id="UP000289562"/>
    </source>
</evidence>
<gene>
    <name evidence="2" type="ORF">CYQ77_13425</name>
</gene>
<sequence>MNIFEKYQLAQKVRKITVGNEKGGVGKTSIIRLIPFILSEMGFKCLIIDKDTQSNTTKSLYVTRSLYHEEEVTIFKKTLMRGIADGDLSDLIVNVKENLDFIPSSLDFASFPTFLSKKFGLVDKTDKDYIPVTKSKYEYFKSLVDEVSKDYDFVFFDTPPTISDYTQAAAYASDYILIAFQTQSDSLDGAKSYVQNTLKPLVEDLDAEIEVMGILPNQVTKNGSIDNKVIDDAKELFGEENIFKNIIPYSKAIQNIPRNGITREGYWNEKMFKNVFEPITDEFLRRISAMEEI</sequence>
<reference evidence="2 3" key="1">
    <citation type="submission" date="2017-12" db="EMBL/GenBank/DDBJ databases">
        <title>A pool of 800 enterococci isolated from chicken carcass rinse samples from New Zealand.</title>
        <authorList>
            <person name="Zhang J."/>
            <person name="Rogers L."/>
            <person name="Midwinter A."/>
            <person name="French N."/>
        </authorList>
    </citation>
    <scope>NUCLEOTIDE SEQUENCE [LARGE SCALE GENOMIC DNA]</scope>
    <source>
        <strain evidence="2 3">EN697</strain>
    </source>
</reference>
<evidence type="ECO:0000259" key="1">
    <source>
        <dbReference type="Pfam" id="PF13614"/>
    </source>
</evidence>